<evidence type="ECO:0000256" key="4">
    <source>
        <dbReference type="HAMAP-Rule" id="MF_01030"/>
    </source>
</evidence>
<organism evidence="6 7">
    <name type="scientific">Jonquetella anthropi DSM 22815</name>
    <dbReference type="NCBI Taxonomy" id="885272"/>
    <lineage>
        <taxon>Bacteria</taxon>
        <taxon>Thermotogati</taxon>
        <taxon>Synergistota</taxon>
        <taxon>Synergistia</taxon>
        <taxon>Synergistales</taxon>
        <taxon>Dethiosulfovibrionaceae</taxon>
        <taxon>Jonquetella</taxon>
    </lineage>
</organism>
<protein>
    <recommendedName>
        <fullName evidence="4">Probable D-serine dehydratase</fullName>
        <ecNumber evidence="4">4.3.1.18</ecNumber>
    </recommendedName>
    <alternativeName>
        <fullName evidence="4">D-serine deaminase</fullName>
        <shortName evidence="4">DSD</shortName>
    </alternativeName>
</protein>
<feature type="modified residue" description="N6-(pyridoxal phosphate)lysine" evidence="4">
    <location>
        <position position="97"/>
    </location>
</feature>
<dbReference type="Gene3D" id="3.40.50.1100">
    <property type="match status" value="2"/>
</dbReference>
<dbReference type="Pfam" id="PF00291">
    <property type="entry name" value="PALP"/>
    <property type="match status" value="1"/>
</dbReference>
<dbReference type="PANTHER" id="PTHR48078:SF9">
    <property type="entry name" value="D-SERINE DEHYDRATASE"/>
    <property type="match status" value="1"/>
</dbReference>
<dbReference type="NCBIfam" id="NF002823">
    <property type="entry name" value="PRK02991.1"/>
    <property type="match status" value="1"/>
</dbReference>
<evidence type="ECO:0000256" key="1">
    <source>
        <dbReference type="ARBA" id="ARBA00001933"/>
    </source>
</evidence>
<dbReference type="EC" id="4.3.1.18" evidence="4"/>
<keyword evidence="2 4" id="KW-0663">Pyridoxal phosphate</keyword>
<dbReference type="InterPro" id="IPR036052">
    <property type="entry name" value="TrpB-like_PALP_sf"/>
</dbReference>
<proteinExistence type="inferred from homology"/>
<comment type="catalytic activity">
    <reaction evidence="4">
        <text>D-serine = pyruvate + NH4(+)</text>
        <dbReference type="Rhea" id="RHEA:13977"/>
        <dbReference type="ChEBI" id="CHEBI:15361"/>
        <dbReference type="ChEBI" id="CHEBI:28938"/>
        <dbReference type="ChEBI" id="CHEBI:35247"/>
        <dbReference type="EC" id="4.3.1.18"/>
    </reaction>
</comment>
<accession>H0UIS2</accession>
<comment type="similarity">
    <text evidence="4">Belongs to the serine/threonine dehydratase family. DsdA subfamily.</text>
</comment>
<sequence>MTAGSERFSVQLVKEAQPVRWLAPRRLPMEAAVSACGQPTDVPLRAAEDFRRWAPLLAALFPSMAGGAVESPVVRCEGEAGLWLKMDCCLPVTGSVKTRGGFYEVLRHAERAALESGLVAGTALELAGAEARAVFSSRRLAVGSTGNLGLSVGSIGAALGFQTTVHMSRDAKAWKKELLRRRGAEVVEHDGPYSQAVAQGRAACQGDPMAHFVDDENSPLLFAGYSAAGPETARQLAAEGIAFSADRPLNVFLPCGVGGAPAGVAFGLACALGSGVRFWLVEPVQFPCVLAGLLTGAPFPVTDWGLGGQTEADGLAVGTASALALRVLEPLVYGALTVRNENMIDWSRRLRRRGVKAEPSAAAALAGWEAAGRPTPALAWLTGGSLVPSDVFDQILGVS</sequence>
<dbReference type="SUPFAM" id="SSF53686">
    <property type="entry name" value="Tryptophan synthase beta subunit-like PLP-dependent enzymes"/>
    <property type="match status" value="1"/>
</dbReference>
<dbReference type="GO" id="GO:0030170">
    <property type="term" value="F:pyridoxal phosphate binding"/>
    <property type="evidence" value="ECO:0007669"/>
    <property type="project" value="InterPro"/>
</dbReference>
<dbReference type="GO" id="GO:0016836">
    <property type="term" value="F:hydro-lyase activity"/>
    <property type="evidence" value="ECO:0007669"/>
    <property type="project" value="UniProtKB-UniRule"/>
</dbReference>
<dbReference type="GO" id="GO:0008721">
    <property type="term" value="F:D-serine ammonia-lyase activity"/>
    <property type="evidence" value="ECO:0007669"/>
    <property type="project" value="UniProtKB-EC"/>
</dbReference>
<dbReference type="AlphaFoldDB" id="H0UIS2"/>
<evidence type="ECO:0000259" key="5">
    <source>
        <dbReference type="Pfam" id="PF00291"/>
    </source>
</evidence>
<feature type="domain" description="Tryptophan synthase beta chain-like PALP" evidence="5">
    <location>
        <begin position="72"/>
        <end position="368"/>
    </location>
</feature>
<evidence type="ECO:0000313" key="7">
    <source>
        <dbReference type="Proteomes" id="UP000003806"/>
    </source>
</evidence>
<dbReference type="PANTHER" id="PTHR48078">
    <property type="entry name" value="THREONINE DEHYDRATASE, MITOCHONDRIAL-RELATED"/>
    <property type="match status" value="1"/>
</dbReference>
<evidence type="ECO:0000256" key="2">
    <source>
        <dbReference type="ARBA" id="ARBA00022898"/>
    </source>
</evidence>
<dbReference type="GO" id="GO:0009097">
    <property type="term" value="P:isoleucine biosynthetic process"/>
    <property type="evidence" value="ECO:0007669"/>
    <property type="project" value="TreeGrafter"/>
</dbReference>
<name>H0UIS2_9BACT</name>
<dbReference type="InterPro" id="IPR011780">
    <property type="entry name" value="D_Ser_am_lyase"/>
</dbReference>
<dbReference type="GO" id="GO:0036088">
    <property type="term" value="P:D-serine catabolic process"/>
    <property type="evidence" value="ECO:0007669"/>
    <property type="project" value="TreeGrafter"/>
</dbReference>
<keyword evidence="7" id="KW-1185">Reference proteome</keyword>
<dbReference type="InterPro" id="IPR001926">
    <property type="entry name" value="TrpB-like_PALP"/>
</dbReference>
<dbReference type="Proteomes" id="UP000003806">
    <property type="component" value="Chromosome"/>
</dbReference>
<evidence type="ECO:0000313" key="6">
    <source>
        <dbReference type="EMBL" id="EHM12716.1"/>
    </source>
</evidence>
<dbReference type="STRING" id="885272.JonanDRAFT_0297"/>
<reference evidence="6 7" key="1">
    <citation type="submission" date="2011-11" db="EMBL/GenBank/DDBJ databases">
        <title>The Noncontiguous Finished genome of Jonquetella anthropi DSM 22815.</title>
        <authorList>
            <consortium name="US DOE Joint Genome Institute (JGI-PGF)"/>
            <person name="Lucas S."/>
            <person name="Copeland A."/>
            <person name="Lapidus A."/>
            <person name="Glavina del Rio T."/>
            <person name="Dalin E."/>
            <person name="Tice H."/>
            <person name="Bruce D."/>
            <person name="Goodwin L."/>
            <person name="Pitluck S."/>
            <person name="Peters L."/>
            <person name="Mikhailova N."/>
            <person name="Held B."/>
            <person name="Kyrpides N."/>
            <person name="Mavromatis K."/>
            <person name="Ivanova N."/>
            <person name="Markowitz V."/>
            <person name="Cheng J.-F."/>
            <person name="Hugenholtz P."/>
            <person name="Woyke T."/>
            <person name="Wu D."/>
            <person name="Gronow S."/>
            <person name="Wellnitz S."/>
            <person name="Brambilla E."/>
            <person name="Klenk H.-P."/>
            <person name="Eisen J.A."/>
        </authorList>
    </citation>
    <scope>NUCLEOTIDE SEQUENCE [LARGE SCALE GENOMIC DNA]</scope>
    <source>
        <strain evidence="6 7">DSM 22815</strain>
    </source>
</reference>
<dbReference type="eggNOG" id="COG3048">
    <property type="taxonomic scope" value="Bacteria"/>
</dbReference>
<evidence type="ECO:0000256" key="3">
    <source>
        <dbReference type="ARBA" id="ARBA00023239"/>
    </source>
</evidence>
<dbReference type="RefSeq" id="WP_008522504.1">
    <property type="nucleotide sequence ID" value="NZ_CM001376.1"/>
</dbReference>
<dbReference type="HOGENOM" id="CLU_035707_0_0_0"/>
<dbReference type="HAMAP" id="MF_01030">
    <property type="entry name" value="D_Ser_dehydrat"/>
    <property type="match status" value="1"/>
</dbReference>
<dbReference type="InterPro" id="IPR050147">
    <property type="entry name" value="Ser/Thr_Dehydratase"/>
</dbReference>
<gene>
    <name evidence="4" type="primary">dsdA</name>
    <name evidence="6" type="ORF">JonanDRAFT_0297</name>
</gene>
<dbReference type="EMBL" id="CM001376">
    <property type="protein sequence ID" value="EHM12716.1"/>
    <property type="molecule type" value="Genomic_DNA"/>
</dbReference>
<comment type="cofactor">
    <cofactor evidence="1 4">
        <name>pyridoxal 5'-phosphate</name>
        <dbReference type="ChEBI" id="CHEBI:597326"/>
    </cofactor>
</comment>
<keyword evidence="3 4" id="KW-0456">Lyase</keyword>